<gene>
    <name evidence="2" type="ORF">A2834_04165</name>
</gene>
<feature type="coiled-coil region" evidence="1">
    <location>
        <begin position="14"/>
        <end position="41"/>
    </location>
</feature>
<dbReference type="AlphaFoldDB" id="A0A1F5VIU0"/>
<dbReference type="STRING" id="1798325.A2834_04165"/>
<proteinExistence type="predicted"/>
<organism evidence="2 3">
    <name type="scientific">Candidatus Giovannonibacteria bacterium RIFCSPHIGHO2_01_FULL_45_23</name>
    <dbReference type="NCBI Taxonomy" id="1798325"/>
    <lineage>
        <taxon>Bacteria</taxon>
        <taxon>Candidatus Giovannoniibacteriota</taxon>
    </lineage>
</organism>
<dbReference type="Proteomes" id="UP000179251">
    <property type="component" value="Unassembled WGS sequence"/>
</dbReference>
<evidence type="ECO:0000313" key="3">
    <source>
        <dbReference type="Proteomes" id="UP000179251"/>
    </source>
</evidence>
<comment type="caution">
    <text evidence="2">The sequence shown here is derived from an EMBL/GenBank/DDBJ whole genome shotgun (WGS) entry which is preliminary data.</text>
</comment>
<evidence type="ECO:0000313" key="2">
    <source>
        <dbReference type="EMBL" id="OGF63383.1"/>
    </source>
</evidence>
<keyword evidence="1" id="KW-0175">Coiled coil</keyword>
<protein>
    <submittedName>
        <fullName evidence="2">Uncharacterized protein</fullName>
    </submittedName>
</protein>
<sequence>MEQNKNMYKPERIATVTVEEAEEAEKERRKALEDIRKRVAKTAAKLKSDGHQFELEESSNEFIIKKEGGRETHLLKSEFYTVQSKDKPNLRATVEEMITADIINPDGSEYETILKIRRMEAK</sequence>
<dbReference type="EMBL" id="MFHD01000003">
    <property type="protein sequence ID" value="OGF63383.1"/>
    <property type="molecule type" value="Genomic_DNA"/>
</dbReference>
<name>A0A1F5VIU0_9BACT</name>
<evidence type="ECO:0000256" key="1">
    <source>
        <dbReference type="SAM" id="Coils"/>
    </source>
</evidence>
<reference evidence="2 3" key="1">
    <citation type="journal article" date="2016" name="Nat. Commun.">
        <title>Thousands of microbial genomes shed light on interconnected biogeochemical processes in an aquifer system.</title>
        <authorList>
            <person name="Anantharaman K."/>
            <person name="Brown C.T."/>
            <person name="Hug L.A."/>
            <person name="Sharon I."/>
            <person name="Castelle C.J."/>
            <person name="Probst A.J."/>
            <person name="Thomas B.C."/>
            <person name="Singh A."/>
            <person name="Wilkins M.J."/>
            <person name="Karaoz U."/>
            <person name="Brodie E.L."/>
            <person name="Williams K.H."/>
            <person name="Hubbard S.S."/>
            <person name="Banfield J.F."/>
        </authorList>
    </citation>
    <scope>NUCLEOTIDE SEQUENCE [LARGE SCALE GENOMIC DNA]</scope>
</reference>
<accession>A0A1F5VIU0</accession>